<gene>
    <name evidence="1" type="ORF">WCD74_00105</name>
</gene>
<evidence type="ECO:0000313" key="2">
    <source>
        <dbReference type="Proteomes" id="UP001385809"/>
    </source>
</evidence>
<organism evidence="1 2">
    <name type="scientific">Actinomycetospora aurantiaca</name>
    <dbReference type="NCBI Taxonomy" id="3129233"/>
    <lineage>
        <taxon>Bacteria</taxon>
        <taxon>Bacillati</taxon>
        <taxon>Actinomycetota</taxon>
        <taxon>Actinomycetes</taxon>
        <taxon>Pseudonocardiales</taxon>
        <taxon>Pseudonocardiaceae</taxon>
        <taxon>Actinomycetospora</taxon>
    </lineage>
</organism>
<evidence type="ECO:0000313" key="1">
    <source>
        <dbReference type="EMBL" id="MEJ2866142.1"/>
    </source>
</evidence>
<proteinExistence type="predicted"/>
<comment type="caution">
    <text evidence="1">The sequence shown here is derived from an EMBL/GenBank/DDBJ whole genome shotgun (WGS) entry which is preliminary data.</text>
</comment>
<dbReference type="RefSeq" id="WP_337692769.1">
    <property type="nucleotide sequence ID" value="NZ_JBBEGN010000001.1"/>
</dbReference>
<dbReference type="Proteomes" id="UP001385809">
    <property type="component" value="Unassembled WGS sequence"/>
</dbReference>
<reference evidence="1 2" key="1">
    <citation type="submission" date="2024-03" db="EMBL/GenBank/DDBJ databases">
        <title>Actinomycetospora sp. OC33-EN08, a novel actinomycete isolated from wild orchid (Aerides multiflora).</title>
        <authorList>
            <person name="Suriyachadkun C."/>
        </authorList>
    </citation>
    <scope>NUCLEOTIDE SEQUENCE [LARGE SCALE GENOMIC DNA]</scope>
    <source>
        <strain evidence="1 2">OC33-EN08</strain>
    </source>
</reference>
<dbReference type="EMBL" id="JBBEGN010000001">
    <property type="protein sequence ID" value="MEJ2866142.1"/>
    <property type="molecule type" value="Genomic_DNA"/>
</dbReference>
<protein>
    <submittedName>
        <fullName evidence="1">Uncharacterized protein</fullName>
    </submittedName>
</protein>
<sequence length="68" mass="7617">MTSSLRTLEQRLRAVEARLTEVGGGYGDTLYELRRASVRNELRLGRVLEHLAISDVTDDEVDEALDAD</sequence>
<name>A0ABU8MGC0_9PSEU</name>
<accession>A0ABU8MGC0</accession>
<keyword evidence="2" id="KW-1185">Reference proteome</keyword>